<proteinExistence type="predicted"/>
<evidence type="ECO:0000313" key="2">
    <source>
        <dbReference type="Proteomes" id="UP000787156"/>
    </source>
</evidence>
<dbReference type="EMBL" id="DYWX01000069">
    <property type="protein sequence ID" value="HJF27877.1"/>
    <property type="molecule type" value="Genomic_DNA"/>
</dbReference>
<gene>
    <name evidence="1" type="ORF">K8V79_06475</name>
</gene>
<organism evidence="1 2">
    <name type="scientific">Acinetobacter lwoffii</name>
    <dbReference type="NCBI Taxonomy" id="28090"/>
    <lineage>
        <taxon>Bacteria</taxon>
        <taxon>Pseudomonadati</taxon>
        <taxon>Pseudomonadota</taxon>
        <taxon>Gammaproteobacteria</taxon>
        <taxon>Moraxellales</taxon>
        <taxon>Moraxellaceae</taxon>
        <taxon>Acinetobacter</taxon>
    </lineage>
</organism>
<dbReference type="AlphaFoldDB" id="A0A9D2USS8"/>
<dbReference type="Proteomes" id="UP000787156">
    <property type="component" value="Unassembled WGS sequence"/>
</dbReference>
<sequence>MTYLFLLYFLNWLSSGIAFHPSIDQPDGALTRGQTAMDHVLPIVPHSLACDVLAKQLEYVCCGLRRFLGRLIWQ</sequence>
<evidence type="ECO:0000313" key="1">
    <source>
        <dbReference type="EMBL" id="HJF27877.1"/>
    </source>
</evidence>
<reference evidence="1" key="1">
    <citation type="journal article" date="2021" name="PeerJ">
        <title>Extensive microbial diversity within the chicken gut microbiome revealed by metagenomics and culture.</title>
        <authorList>
            <person name="Gilroy R."/>
            <person name="Ravi A."/>
            <person name="Getino M."/>
            <person name="Pursley I."/>
            <person name="Horton D.L."/>
            <person name="Alikhan N.F."/>
            <person name="Baker D."/>
            <person name="Gharbi K."/>
            <person name="Hall N."/>
            <person name="Watson M."/>
            <person name="Adriaenssens E.M."/>
            <person name="Foster-Nyarko E."/>
            <person name="Jarju S."/>
            <person name="Secka A."/>
            <person name="Antonio M."/>
            <person name="Oren A."/>
            <person name="Chaudhuri R.R."/>
            <person name="La Ragione R."/>
            <person name="Hildebrand F."/>
            <person name="Pallen M.J."/>
        </authorList>
    </citation>
    <scope>NUCLEOTIDE SEQUENCE</scope>
    <source>
        <strain evidence="1">CHK135-1449</strain>
    </source>
</reference>
<comment type="caution">
    <text evidence="1">The sequence shown here is derived from an EMBL/GenBank/DDBJ whole genome shotgun (WGS) entry which is preliminary data.</text>
</comment>
<protein>
    <submittedName>
        <fullName evidence="1">Uncharacterized protein</fullName>
    </submittedName>
</protein>
<reference evidence="1" key="2">
    <citation type="submission" date="2021-09" db="EMBL/GenBank/DDBJ databases">
        <authorList>
            <person name="Gilroy R."/>
        </authorList>
    </citation>
    <scope>NUCLEOTIDE SEQUENCE</scope>
    <source>
        <strain evidence="1">CHK135-1449</strain>
    </source>
</reference>
<name>A0A9D2USS8_ACILW</name>
<accession>A0A9D2USS8</accession>